<comment type="caution">
    <text evidence="3">The sequence shown here is derived from an EMBL/GenBank/DDBJ whole genome shotgun (WGS) entry which is preliminary data.</text>
</comment>
<keyword evidence="1" id="KW-0732">Signal</keyword>
<sequence length="191" mass="21097">MKANKFSTSIITLAMSLGLSVYTVNAETVPGPPESKPERQNFEKMKLNHSTSKEVPEDLKVAENPTYPVNSKAVILTDHMEGMYGAVAKIEGAYTTTVYSVTYYPTTGGEPVEGHKWVIHEEIENAGEEPYKPGDVVVLDADHHEGMDGATAIIDSAVETTVYMVSYNDTETNKRVKNHKWVVESELAPYK</sequence>
<dbReference type="RefSeq" id="WP_115450063.1">
    <property type="nucleotide sequence ID" value="NZ_QNQT01000001.1"/>
</dbReference>
<dbReference type="Gene3D" id="2.30.30.1210">
    <property type="entry name" value="Domain of unknown function DUF1541"/>
    <property type="match status" value="1"/>
</dbReference>
<evidence type="ECO:0000259" key="2">
    <source>
        <dbReference type="Pfam" id="PF07563"/>
    </source>
</evidence>
<evidence type="ECO:0000256" key="1">
    <source>
        <dbReference type="SAM" id="SignalP"/>
    </source>
</evidence>
<evidence type="ECO:0000313" key="4">
    <source>
        <dbReference type="Proteomes" id="UP000257144"/>
    </source>
</evidence>
<dbReference type="EMBL" id="QNQT01000001">
    <property type="protein sequence ID" value="RDU38140.1"/>
    <property type="molecule type" value="Genomic_DNA"/>
</dbReference>
<name>A0A3D8GUJ2_9BACI</name>
<proteinExistence type="predicted"/>
<accession>A0A3D8GUJ2</accession>
<protein>
    <recommendedName>
        <fullName evidence="2">DUF1541 domain-containing protein</fullName>
    </recommendedName>
</protein>
<feature type="signal peptide" evidence="1">
    <location>
        <begin position="1"/>
        <end position="26"/>
    </location>
</feature>
<feature type="domain" description="DUF1541" evidence="2">
    <location>
        <begin position="71"/>
        <end position="120"/>
    </location>
</feature>
<keyword evidence="4" id="KW-1185">Reference proteome</keyword>
<dbReference type="AlphaFoldDB" id="A0A3D8GUJ2"/>
<dbReference type="OrthoDB" id="1701949at2"/>
<dbReference type="Proteomes" id="UP000257144">
    <property type="component" value="Unassembled WGS sequence"/>
</dbReference>
<feature type="chain" id="PRO_5017835139" description="DUF1541 domain-containing protein" evidence="1">
    <location>
        <begin position="27"/>
        <end position="191"/>
    </location>
</feature>
<gene>
    <name evidence="3" type="ORF">DRW41_00795</name>
</gene>
<dbReference type="Pfam" id="PF07563">
    <property type="entry name" value="DUF1541"/>
    <property type="match status" value="2"/>
</dbReference>
<organism evidence="3 4">
    <name type="scientific">Neobacillus piezotolerans</name>
    <dbReference type="NCBI Taxonomy" id="2259171"/>
    <lineage>
        <taxon>Bacteria</taxon>
        <taxon>Bacillati</taxon>
        <taxon>Bacillota</taxon>
        <taxon>Bacilli</taxon>
        <taxon>Bacillales</taxon>
        <taxon>Bacillaceae</taxon>
        <taxon>Neobacillus</taxon>
    </lineage>
</organism>
<dbReference type="InterPro" id="IPR011438">
    <property type="entry name" value="DUF1541"/>
</dbReference>
<feature type="domain" description="DUF1541" evidence="2">
    <location>
        <begin position="133"/>
        <end position="184"/>
    </location>
</feature>
<reference evidence="3 4" key="1">
    <citation type="submission" date="2018-07" db="EMBL/GenBank/DDBJ databases">
        <title>Bacillus sp. YLB-04 draft genome sequence.</title>
        <authorList>
            <person name="Yu L."/>
            <person name="Tang X."/>
        </authorList>
    </citation>
    <scope>NUCLEOTIDE SEQUENCE [LARGE SCALE GENOMIC DNA]</scope>
    <source>
        <strain evidence="3 4">YLB-04</strain>
    </source>
</reference>
<evidence type="ECO:0000313" key="3">
    <source>
        <dbReference type="EMBL" id="RDU38140.1"/>
    </source>
</evidence>